<dbReference type="PhylomeDB" id="D6WA44"/>
<accession>D6WA44</accession>
<organism evidence="5 6">
    <name type="scientific">Tribolium castaneum</name>
    <name type="common">Red flour beetle</name>
    <dbReference type="NCBI Taxonomy" id="7070"/>
    <lineage>
        <taxon>Eukaryota</taxon>
        <taxon>Metazoa</taxon>
        <taxon>Ecdysozoa</taxon>
        <taxon>Arthropoda</taxon>
        <taxon>Hexapoda</taxon>
        <taxon>Insecta</taxon>
        <taxon>Pterygota</taxon>
        <taxon>Neoptera</taxon>
        <taxon>Endopterygota</taxon>
        <taxon>Coleoptera</taxon>
        <taxon>Polyphaga</taxon>
        <taxon>Cucujiformia</taxon>
        <taxon>Tenebrionidae</taxon>
        <taxon>Tenebrionidae incertae sedis</taxon>
        <taxon>Tribolium</taxon>
    </lineage>
</organism>
<dbReference type="InterPro" id="IPR016655">
    <property type="entry name" value="PFD3"/>
</dbReference>
<dbReference type="HOGENOM" id="CLU_083737_1_0_1"/>
<dbReference type="AlphaFoldDB" id="D6WA44"/>
<dbReference type="EMBL" id="KQ971312">
    <property type="protein sequence ID" value="EEZ98584.1"/>
    <property type="molecule type" value="Genomic_DNA"/>
</dbReference>
<keyword evidence="6" id="KW-1185">Reference proteome</keyword>
<dbReference type="InterPro" id="IPR009053">
    <property type="entry name" value="Prefoldin"/>
</dbReference>
<dbReference type="PANTHER" id="PTHR12409:SF0">
    <property type="entry name" value="PREFOLDIN SUBUNIT 3"/>
    <property type="match status" value="1"/>
</dbReference>
<dbReference type="CDD" id="cd23156">
    <property type="entry name" value="Prefoldin_3"/>
    <property type="match status" value="1"/>
</dbReference>
<evidence type="ECO:0000256" key="3">
    <source>
        <dbReference type="PIRNR" id="PIRNR016396"/>
    </source>
</evidence>
<dbReference type="FunFam" id="1.10.287.370:FF:000001">
    <property type="entry name" value="Prefoldin subunit 3"/>
    <property type="match status" value="1"/>
</dbReference>
<comment type="function">
    <text evidence="3">Binds specifically to cytosolic chaperonin (c-CPN) and transfers target proteins to it. Binds to nascent polypeptide chain and promotes folding in an environment in which there are many competing pathways for nonnative proteins.</text>
</comment>
<evidence type="ECO:0000256" key="2">
    <source>
        <dbReference type="ARBA" id="ARBA00023186"/>
    </source>
</evidence>
<evidence type="ECO:0000256" key="1">
    <source>
        <dbReference type="ARBA" id="ARBA00010048"/>
    </source>
</evidence>
<protein>
    <recommendedName>
        <fullName evidence="3">Prefoldin subunit 3</fullName>
    </recommendedName>
</protein>
<dbReference type="GO" id="GO:0006457">
    <property type="term" value="P:protein folding"/>
    <property type="evidence" value="ECO:0007669"/>
    <property type="project" value="UniProtKB-UniRule"/>
</dbReference>
<evidence type="ECO:0000256" key="4">
    <source>
        <dbReference type="SAM" id="MobiDB-lite"/>
    </source>
</evidence>
<dbReference type="Pfam" id="PF02996">
    <property type="entry name" value="Prefoldin"/>
    <property type="match status" value="1"/>
</dbReference>
<feature type="region of interest" description="Disordered" evidence="4">
    <location>
        <begin position="1"/>
        <end position="20"/>
    </location>
</feature>
<dbReference type="InterPro" id="IPR004127">
    <property type="entry name" value="Prefoldin_subunit_alpha"/>
</dbReference>
<gene>
    <name evidence="5" type="primary">AUGUSTUS-3.0.2_01098</name>
    <name evidence="5" type="ORF">TcasGA2_TC001098</name>
</gene>
<dbReference type="PIRSF" id="PIRSF016396">
    <property type="entry name" value="Prefoldin_subunit_3"/>
    <property type="match status" value="1"/>
</dbReference>
<reference evidence="5 6" key="2">
    <citation type="journal article" date="2010" name="Nucleic Acids Res.">
        <title>BeetleBase in 2010: revisions to provide comprehensive genomic information for Tribolium castaneum.</title>
        <authorList>
            <person name="Kim H.S."/>
            <person name="Murphy T."/>
            <person name="Xia J."/>
            <person name="Caragea D."/>
            <person name="Park Y."/>
            <person name="Beeman R.W."/>
            <person name="Lorenzen M.D."/>
            <person name="Butcher S."/>
            <person name="Manak J.R."/>
            <person name="Brown S.J."/>
        </authorList>
    </citation>
    <scope>GENOME REANNOTATION</scope>
    <source>
        <strain evidence="5 6">Georgia GA2</strain>
    </source>
</reference>
<comment type="similarity">
    <text evidence="1 3">Belongs to the prefoldin subunit alpha family.</text>
</comment>
<dbReference type="eggNOG" id="KOG3313">
    <property type="taxonomic scope" value="Eukaryota"/>
</dbReference>
<proteinExistence type="inferred from homology"/>
<dbReference type="GO" id="GO:0015631">
    <property type="term" value="F:tubulin binding"/>
    <property type="evidence" value="ECO:0000318"/>
    <property type="project" value="GO_Central"/>
</dbReference>
<feature type="compositionally biased region" description="Polar residues" evidence="4">
    <location>
        <begin position="1"/>
        <end position="11"/>
    </location>
</feature>
<dbReference type="Proteomes" id="UP000007266">
    <property type="component" value="Linkage group 2"/>
</dbReference>
<reference evidence="5 6" key="1">
    <citation type="journal article" date="2008" name="Nature">
        <title>The genome of the model beetle and pest Tribolium castaneum.</title>
        <authorList>
            <consortium name="Tribolium Genome Sequencing Consortium"/>
            <person name="Richards S."/>
            <person name="Gibbs R.A."/>
            <person name="Weinstock G.M."/>
            <person name="Brown S.J."/>
            <person name="Denell R."/>
            <person name="Beeman R.W."/>
            <person name="Gibbs R."/>
            <person name="Beeman R.W."/>
            <person name="Brown S.J."/>
            <person name="Bucher G."/>
            <person name="Friedrich M."/>
            <person name="Grimmelikhuijzen C.J."/>
            <person name="Klingler M."/>
            <person name="Lorenzen M."/>
            <person name="Richards S."/>
            <person name="Roth S."/>
            <person name="Schroder R."/>
            <person name="Tautz D."/>
            <person name="Zdobnov E.M."/>
            <person name="Muzny D."/>
            <person name="Gibbs R.A."/>
            <person name="Weinstock G.M."/>
            <person name="Attaway T."/>
            <person name="Bell S."/>
            <person name="Buhay C.J."/>
            <person name="Chandrabose M.N."/>
            <person name="Chavez D."/>
            <person name="Clerk-Blankenburg K.P."/>
            <person name="Cree A."/>
            <person name="Dao M."/>
            <person name="Davis C."/>
            <person name="Chacko J."/>
            <person name="Dinh H."/>
            <person name="Dugan-Rocha S."/>
            <person name="Fowler G."/>
            <person name="Garner T.T."/>
            <person name="Garnes J."/>
            <person name="Gnirke A."/>
            <person name="Hawes A."/>
            <person name="Hernandez J."/>
            <person name="Hines S."/>
            <person name="Holder M."/>
            <person name="Hume J."/>
            <person name="Jhangiani S.N."/>
            <person name="Joshi V."/>
            <person name="Khan Z.M."/>
            <person name="Jackson L."/>
            <person name="Kovar C."/>
            <person name="Kowis A."/>
            <person name="Lee S."/>
            <person name="Lewis L.R."/>
            <person name="Margolis J."/>
            <person name="Morgan M."/>
            <person name="Nazareth L.V."/>
            <person name="Nguyen N."/>
            <person name="Okwuonu G."/>
            <person name="Parker D."/>
            <person name="Richards S."/>
            <person name="Ruiz S.J."/>
            <person name="Santibanez J."/>
            <person name="Savard J."/>
            <person name="Scherer S.E."/>
            <person name="Schneider B."/>
            <person name="Sodergren E."/>
            <person name="Tautz D."/>
            <person name="Vattahil S."/>
            <person name="Villasana D."/>
            <person name="White C.S."/>
            <person name="Wright R."/>
            <person name="Park Y."/>
            <person name="Beeman R.W."/>
            <person name="Lord J."/>
            <person name="Oppert B."/>
            <person name="Lorenzen M."/>
            <person name="Brown S."/>
            <person name="Wang L."/>
            <person name="Savard J."/>
            <person name="Tautz D."/>
            <person name="Richards S."/>
            <person name="Weinstock G."/>
            <person name="Gibbs R.A."/>
            <person name="Liu Y."/>
            <person name="Worley K."/>
            <person name="Weinstock G."/>
            <person name="Elsik C.G."/>
            <person name="Reese J.T."/>
            <person name="Elhaik E."/>
            <person name="Landan G."/>
            <person name="Graur D."/>
            <person name="Arensburger P."/>
            <person name="Atkinson P."/>
            <person name="Beeman R.W."/>
            <person name="Beidler J."/>
            <person name="Brown S.J."/>
            <person name="Demuth J.P."/>
            <person name="Drury D.W."/>
            <person name="Du Y.Z."/>
            <person name="Fujiwara H."/>
            <person name="Lorenzen M."/>
            <person name="Maselli V."/>
            <person name="Osanai M."/>
            <person name="Park Y."/>
            <person name="Robertson H.M."/>
            <person name="Tu Z."/>
            <person name="Wang J.J."/>
            <person name="Wang S."/>
            <person name="Richards S."/>
            <person name="Song H."/>
            <person name="Zhang L."/>
            <person name="Sodergren E."/>
            <person name="Werner D."/>
            <person name="Stanke M."/>
            <person name="Morgenstern B."/>
            <person name="Solovyev V."/>
            <person name="Kosarev P."/>
            <person name="Brown G."/>
            <person name="Chen H.C."/>
            <person name="Ermolaeva O."/>
            <person name="Hlavina W."/>
            <person name="Kapustin Y."/>
            <person name="Kiryutin B."/>
            <person name="Kitts P."/>
            <person name="Maglott D."/>
            <person name="Pruitt K."/>
            <person name="Sapojnikov V."/>
            <person name="Souvorov A."/>
            <person name="Mackey A.J."/>
            <person name="Waterhouse R.M."/>
            <person name="Wyder S."/>
            <person name="Zdobnov E.M."/>
            <person name="Zdobnov E.M."/>
            <person name="Wyder S."/>
            <person name="Kriventseva E.V."/>
            <person name="Kadowaki T."/>
            <person name="Bork P."/>
            <person name="Aranda M."/>
            <person name="Bao R."/>
            <person name="Beermann A."/>
            <person name="Berns N."/>
            <person name="Bolognesi R."/>
            <person name="Bonneton F."/>
            <person name="Bopp D."/>
            <person name="Brown S.J."/>
            <person name="Bucher G."/>
            <person name="Butts T."/>
            <person name="Chaumot A."/>
            <person name="Denell R.E."/>
            <person name="Ferrier D.E."/>
            <person name="Friedrich M."/>
            <person name="Gordon C.M."/>
            <person name="Jindra M."/>
            <person name="Klingler M."/>
            <person name="Lan Q."/>
            <person name="Lattorff H.M."/>
            <person name="Laudet V."/>
            <person name="von Levetsow C."/>
            <person name="Liu Z."/>
            <person name="Lutz R."/>
            <person name="Lynch J.A."/>
            <person name="da Fonseca R.N."/>
            <person name="Posnien N."/>
            <person name="Reuter R."/>
            <person name="Roth S."/>
            <person name="Savard J."/>
            <person name="Schinko J.B."/>
            <person name="Schmitt C."/>
            <person name="Schoppmeier M."/>
            <person name="Schroder R."/>
            <person name="Shippy T.D."/>
            <person name="Simonnet F."/>
            <person name="Marques-Souza H."/>
            <person name="Tautz D."/>
            <person name="Tomoyasu Y."/>
            <person name="Trauner J."/>
            <person name="Van der Zee M."/>
            <person name="Vervoort M."/>
            <person name="Wittkopp N."/>
            <person name="Wimmer E.A."/>
            <person name="Yang X."/>
            <person name="Jones A.K."/>
            <person name="Sattelle D.B."/>
            <person name="Ebert P.R."/>
            <person name="Nelson D."/>
            <person name="Scott J.G."/>
            <person name="Beeman R.W."/>
            <person name="Muthukrishnan S."/>
            <person name="Kramer K.J."/>
            <person name="Arakane Y."/>
            <person name="Beeman R.W."/>
            <person name="Zhu Q."/>
            <person name="Hogenkamp D."/>
            <person name="Dixit R."/>
            <person name="Oppert B."/>
            <person name="Jiang H."/>
            <person name="Zou Z."/>
            <person name="Marshall J."/>
            <person name="Elpidina E."/>
            <person name="Vinokurov K."/>
            <person name="Oppert C."/>
            <person name="Zou Z."/>
            <person name="Evans J."/>
            <person name="Lu Z."/>
            <person name="Zhao P."/>
            <person name="Sumathipala N."/>
            <person name="Altincicek B."/>
            <person name="Vilcinskas A."/>
            <person name="Williams M."/>
            <person name="Hultmark D."/>
            <person name="Hetru C."/>
            <person name="Jiang H."/>
            <person name="Grimmelikhuijzen C.J."/>
            <person name="Hauser F."/>
            <person name="Cazzamali G."/>
            <person name="Williamson M."/>
            <person name="Park Y."/>
            <person name="Li B."/>
            <person name="Tanaka Y."/>
            <person name="Predel R."/>
            <person name="Neupert S."/>
            <person name="Schachtner J."/>
            <person name="Verleyen P."/>
            <person name="Raible F."/>
            <person name="Bork P."/>
            <person name="Friedrich M."/>
            <person name="Walden K.K."/>
            <person name="Robertson H.M."/>
            <person name="Angeli S."/>
            <person name="Foret S."/>
            <person name="Bucher G."/>
            <person name="Schuetz S."/>
            <person name="Maleszka R."/>
            <person name="Wimmer E.A."/>
            <person name="Beeman R.W."/>
            <person name="Lorenzen M."/>
            <person name="Tomoyasu Y."/>
            <person name="Miller S.C."/>
            <person name="Grossmann D."/>
            <person name="Bucher G."/>
        </authorList>
    </citation>
    <scope>NUCLEOTIDE SEQUENCE [LARGE SCALE GENOMIC DNA]</scope>
    <source>
        <strain evidence="5 6">Georgia GA2</strain>
    </source>
</reference>
<dbReference type="SUPFAM" id="SSF46579">
    <property type="entry name" value="Prefoldin"/>
    <property type="match status" value="1"/>
</dbReference>
<dbReference type="GO" id="GO:0005737">
    <property type="term" value="C:cytoplasm"/>
    <property type="evidence" value="ECO:0000318"/>
    <property type="project" value="GO_Central"/>
</dbReference>
<name>D6WA44_TRICA</name>
<evidence type="ECO:0000313" key="5">
    <source>
        <dbReference type="EMBL" id="EEZ98584.1"/>
    </source>
</evidence>
<dbReference type="OMA" id="YNWDVAQ"/>
<dbReference type="STRING" id="7070.D6WA44"/>
<dbReference type="GO" id="GO:0007021">
    <property type="term" value="P:tubulin complex assembly"/>
    <property type="evidence" value="ECO:0000318"/>
    <property type="project" value="GO_Central"/>
</dbReference>
<keyword evidence="2 3" id="KW-0143">Chaperone</keyword>
<dbReference type="OrthoDB" id="6375174at2759"/>
<sequence length="189" mass="21929">MEQSESENNTELGDKKSYAGIPEAEFVEDVDAYMARPENNKNVEEVLKKLDNQHAKYKFMEYNLLSKKKRLQNQVPELKRSLTMIEKLGEQKNEFETQFLLSEQVFAKAKVPPTETVFLWLGANVMLEYSLKDAQELLTQNIAAATKNLKYVEHDLDFLRDQFTTTEVNMARVFNWDVKRRQAAKAAAK</sequence>
<evidence type="ECO:0000313" key="6">
    <source>
        <dbReference type="Proteomes" id="UP000007266"/>
    </source>
</evidence>
<dbReference type="PANTHER" id="PTHR12409">
    <property type="entry name" value="PREFOLDIN SUBUNIT 3"/>
    <property type="match status" value="1"/>
</dbReference>
<dbReference type="Gene3D" id="1.10.287.370">
    <property type="match status" value="1"/>
</dbReference>
<dbReference type="KEGG" id="tca:656410"/>
<comment type="subunit">
    <text evidence="3">Heterohexamer of two PFD-alpha type and four PFD-beta type subunits.</text>
</comment>
<dbReference type="GO" id="GO:0016272">
    <property type="term" value="C:prefoldin complex"/>
    <property type="evidence" value="ECO:0000318"/>
    <property type="project" value="GO_Central"/>
</dbReference>
<dbReference type="GO" id="GO:0007017">
    <property type="term" value="P:microtubule-based process"/>
    <property type="evidence" value="ECO:0000318"/>
    <property type="project" value="GO_Central"/>
</dbReference>